<protein>
    <recommendedName>
        <fullName evidence="5">Tat pathway signal sequence</fullName>
    </recommendedName>
</protein>
<keyword evidence="2" id="KW-0472">Membrane</keyword>
<evidence type="ECO:0000256" key="2">
    <source>
        <dbReference type="SAM" id="Phobius"/>
    </source>
</evidence>
<evidence type="ECO:0000313" key="4">
    <source>
        <dbReference type="Proteomes" id="UP000326198"/>
    </source>
</evidence>
<evidence type="ECO:0000256" key="1">
    <source>
        <dbReference type="ARBA" id="ARBA00035112"/>
    </source>
</evidence>
<sequence>MVTGRFHDVPSVSCGAPSMSWPPSNAIIQAPSPGSELACHTDFICLSFVSLLRRSAIDPSSKLQTRMRHSVSDSDVDEKLLSDEEATWPREQKQKESLFKRCAKCFLFVAVALFSCLVGVVLGRQQQNLDKVCTRQLTQYSPVIPEVGIEYHQERFNGSFLKENIYRQEAGPEVDAAWEALGVNYRSLRVPAEEAQKSGLALDQVKINEKYGGGYPANIEGLHHLHCLNLLRQSLYYNYDYYHDEGKGAFVNEDYIVRRHVSHCLDIIRQQLMCTVDIGVLGQVWVHPEAPEPFVDFNTEHKCRNFEAIREWAERNQLPETVPQDFLQPPKIEDRVYNEIP</sequence>
<dbReference type="AlphaFoldDB" id="A0A5N7BLM8"/>
<proteinExistence type="inferred from homology"/>
<gene>
    <name evidence="3" type="ORF">BDV26DRAFT_252940</name>
</gene>
<dbReference type="PANTHER" id="PTHR33365:SF13">
    <property type="entry name" value="TAT PATHWAY SIGNAL SEQUENCE"/>
    <property type="match status" value="1"/>
</dbReference>
<evidence type="ECO:0000313" key="3">
    <source>
        <dbReference type="EMBL" id="KAE8382685.1"/>
    </source>
</evidence>
<dbReference type="InterPro" id="IPR021765">
    <property type="entry name" value="UstYa-like"/>
</dbReference>
<feature type="transmembrane region" description="Helical" evidence="2">
    <location>
        <begin position="105"/>
        <end position="123"/>
    </location>
</feature>
<keyword evidence="2" id="KW-1133">Transmembrane helix</keyword>
<name>A0A5N7BLM8_9EURO</name>
<organism evidence="3 4">
    <name type="scientific">Aspergillus bertholletiae</name>
    <dbReference type="NCBI Taxonomy" id="1226010"/>
    <lineage>
        <taxon>Eukaryota</taxon>
        <taxon>Fungi</taxon>
        <taxon>Dikarya</taxon>
        <taxon>Ascomycota</taxon>
        <taxon>Pezizomycotina</taxon>
        <taxon>Eurotiomycetes</taxon>
        <taxon>Eurotiomycetidae</taxon>
        <taxon>Eurotiales</taxon>
        <taxon>Aspergillaceae</taxon>
        <taxon>Aspergillus</taxon>
        <taxon>Aspergillus subgen. Circumdati</taxon>
    </lineage>
</organism>
<reference evidence="3 4" key="1">
    <citation type="submission" date="2019-04" db="EMBL/GenBank/DDBJ databases">
        <title>Friends and foes A comparative genomics studyof 23 Aspergillus species from section Flavi.</title>
        <authorList>
            <consortium name="DOE Joint Genome Institute"/>
            <person name="Kjaerbolling I."/>
            <person name="Vesth T."/>
            <person name="Frisvad J.C."/>
            <person name="Nybo J.L."/>
            <person name="Theobald S."/>
            <person name="Kildgaard S."/>
            <person name="Isbrandt T."/>
            <person name="Kuo A."/>
            <person name="Sato A."/>
            <person name="Lyhne E.K."/>
            <person name="Kogle M.E."/>
            <person name="Wiebenga A."/>
            <person name="Kun R.S."/>
            <person name="Lubbers R.J."/>
            <person name="Makela M.R."/>
            <person name="Barry K."/>
            <person name="Chovatia M."/>
            <person name="Clum A."/>
            <person name="Daum C."/>
            <person name="Haridas S."/>
            <person name="He G."/>
            <person name="LaButti K."/>
            <person name="Lipzen A."/>
            <person name="Mondo S."/>
            <person name="Riley R."/>
            <person name="Salamov A."/>
            <person name="Simmons B.A."/>
            <person name="Magnuson J.K."/>
            <person name="Henrissat B."/>
            <person name="Mortensen U.H."/>
            <person name="Larsen T.O."/>
            <person name="Devries R.P."/>
            <person name="Grigoriev I.V."/>
            <person name="Machida M."/>
            <person name="Baker S.E."/>
            <person name="Andersen M.R."/>
        </authorList>
    </citation>
    <scope>NUCLEOTIDE SEQUENCE [LARGE SCALE GENOMIC DNA]</scope>
    <source>
        <strain evidence="3 4">IBT 29228</strain>
    </source>
</reference>
<dbReference type="OrthoDB" id="3687641at2759"/>
<dbReference type="Pfam" id="PF11807">
    <property type="entry name" value="UstYa"/>
    <property type="match status" value="1"/>
</dbReference>
<dbReference type="EMBL" id="ML736160">
    <property type="protein sequence ID" value="KAE8382685.1"/>
    <property type="molecule type" value="Genomic_DNA"/>
</dbReference>
<dbReference type="PANTHER" id="PTHR33365">
    <property type="entry name" value="YALI0B05434P"/>
    <property type="match status" value="1"/>
</dbReference>
<dbReference type="Proteomes" id="UP000326198">
    <property type="component" value="Unassembled WGS sequence"/>
</dbReference>
<keyword evidence="2" id="KW-0812">Transmembrane</keyword>
<dbReference type="GO" id="GO:0043386">
    <property type="term" value="P:mycotoxin biosynthetic process"/>
    <property type="evidence" value="ECO:0007669"/>
    <property type="project" value="InterPro"/>
</dbReference>
<evidence type="ECO:0008006" key="5">
    <source>
        <dbReference type="Google" id="ProtNLM"/>
    </source>
</evidence>
<comment type="similarity">
    <text evidence="1">Belongs to the ustYa family.</text>
</comment>
<accession>A0A5N7BLM8</accession>
<keyword evidence="4" id="KW-1185">Reference proteome</keyword>